<dbReference type="Pfam" id="PF00459">
    <property type="entry name" value="Inositol_P"/>
    <property type="match status" value="2"/>
</dbReference>
<dbReference type="PANTHER" id="PTHR20854:SF4">
    <property type="entry name" value="INOSITOL-1-MONOPHOSPHATASE-RELATED"/>
    <property type="match status" value="1"/>
</dbReference>
<dbReference type="GO" id="GO:0006020">
    <property type="term" value="P:inositol metabolic process"/>
    <property type="evidence" value="ECO:0007669"/>
    <property type="project" value="TreeGrafter"/>
</dbReference>
<dbReference type="WBParaSite" id="PEQ_0000947001-mRNA-1">
    <property type="protein sequence ID" value="PEQ_0000947001-mRNA-1"/>
    <property type="gene ID" value="PEQ_0000947001"/>
</dbReference>
<evidence type="ECO:0000313" key="3">
    <source>
        <dbReference type="WBParaSite" id="PEQ_0000947001-mRNA-1"/>
    </source>
</evidence>
<dbReference type="Proteomes" id="UP000887564">
    <property type="component" value="Unplaced"/>
</dbReference>
<evidence type="ECO:0000256" key="1">
    <source>
        <dbReference type="ARBA" id="ARBA00009759"/>
    </source>
</evidence>
<dbReference type="PRINTS" id="PR00377">
    <property type="entry name" value="IMPHPHTASES"/>
</dbReference>
<dbReference type="Gene3D" id="3.30.540.10">
    <property type="entry name" value="Fructose-1,6-Bisphosphatase, subunit A, domain 1"/>
    <property type="match status" value="2"/>
</dbReference>
<keyword evidence="2" id="KW-1185">Reference proteome</keyword>
<dbReference type="InterPro" id="IPR000760">
    <property type="entry name" value="Inositol_monophosphatase-like"/>
</dbReference>
<name>A0A914RSJ7_PAREQ</name>
<dbReference type="SUPFAM" id="SSF56655">
    <property type="entry name" value="Carbohydrate phosphatase"/>
    <property type="match status" value="1"/>
</dbReference>
<comment type="similarity">
    <text evidence="1">Belongs to the inositol monophosphatase superfamily.</text>
</comment>
<dbReference type="AlphaFoldDB" id="A0A914RSJ7"/>
<evidence type="ECO:0000313" key="2">
    <source>
        <dbReference type="Proteomes" id="UP000887564"/>
    </source>
</evidence>
<reference evidence="3" key="1">
    <citation type="submission" date="2022-11" db="UniProtKB">
        <authorList>
            <consortium name="WormBaseParasite"/>
        </authorList>
    </citation>
    <scope>IDENTIFICATION</scope>
</reference>
<protein>
    <submittedName>
        <fullName evidence="3">Uncharacterized protein</fullName>
    </submittedName>
</protein>
<proteinExistence type="inferred from homology"/>
<sequence length="212" mass="23850">MNASWKPIHPDEDKFVTTALTMVKKAGAEVQVVRAAFEQPSCDVHTKASNTDLVTETDQAVEKLLIQGLKGAFPDHKYFLIEFHFIAHLGRVKLPIQIYWRRISGRWAKDRVHGCADVDYRPDRWNNELCSSVKECRCGLFRIPMVAICVGLAVKKQLRAGIVYNPITKELFQAQTGKGAFKNGFPIHVSSTKALNRSLICQSLGIHNLVTF</sequence>
<accession>A0A914RSJ7</accession>
<organism evidence="2 3">
    <name type="scientific">Parascaris equorum</name>
    <name type="common">Equine roundworm</name>
    <dbReference type="NCBI Taxonomy" id="6256"/>
    <lineage>
        <taxon>Eukaryota</taxon>
        <taxon>Metazoa</taxon>
        <taxon>Ecdysozoa</taxon>
        <taxon>Nematoda</taxon>
        <taxon>Chromadorea</taxon>
        <taxon>Rhabditida</taxon>
        <taxon>Spirurina</taxon>
        <taxon>Ascaridomorpha</taxon>
        <taxon>Ascaridoidea</taxon>
        <taxon>Ascarididae</taxon>
        <taxon>Parascaris</taxon>
    </lineage>
</organism>
<dbReference type="GO" id="GO:0007165">
    <property type="term" value="P:signal transduction"/>
    <property type="evidence" value="ECO:0007669"/>
    <property type="project" value="TreeGrafter"/>
</dbReference>
<dbReference type="GO" id="GO:0008934">
    <property type="term" value="F:inositol monophosphate 1-phosphatase activity"/>
    <property type="evidence" value="ECO:0007669"/>
    <property type="project" value="TreeGrafter"/>
</dbReference>
<dbReference type="PANTHER" id="PTHR20854">
    <property type="entry name" value="INOSITOL MONOPHOSPHATASE"/>
    <property type="match status" value="1"/>
</dbReference>